<dbReference type="RefSeq" id="WP_150078755.1">
    <property type="nucleotide sequence ID" value="NZ_VWOX01000014.1"/>
</dbReference>
<sequence length="545" mass="59207">MSHKSNHVCQPSRPFRVIVGGTLATCGLLLGMVCMSHEYHLALLTQGEPLEISWETLVDQGYGDHPYIRLVDVDVVDLSVDPKEAEQAEPTLQSFDPRTAQLVDLIDERLFDDELVDARVVPAGTDRQSPPATVSIPRQRYLIDRAFQQIGDSRSLTGVVSNETHHGLIRQVIATISGRSAQPLSQKPDVVYQFTPVDAILDVDRAHKRFLLAGFALSVGLILCGSGRPGIWTWLVAPVPALVSLVGYPLRNGRGSKQTRLLYIAIGLVLMADGYNQLVLKGHFGTAIGDPVYHAFGFASLFTGLAAVLAVPIQITTRSFASMGGSKPERKSKQSRDGRRMTWEQACSMEPVAQIILYEDDVLVSAGSIPLIGELKERADVLEAAGFTPPESLQWQLETALMPATVQLGCQSMVVSEMELDGERDRLTVMLVSVLENGLPVITLSANAASEQRRPTAACLVQSAKSDDPKQMLSMHLAAVVGEAEKRDSGVVEVDPAEMTDVVHLARRHLAAITPPNDGSEIDVQAKPYGRFQYPPAPVQSACLQ</sequence>
<evidence type="ECO:0000256" key="2">
    <source>
        <dbReference type="SAM" id="Phobius"/>
    </source>
</evidence>
<dbReference type="Proteomes" id="UP000324479">
    <property type="component" value="Unassembled WGS sequence"/>
</dbReference>
<dbReference type="AlphaFoldDB" id="A0A5M6CYU6"/>
<feature type="transmembrane region" description="Helical" evidence="2">
    <location>
        <begin position="210"/>
        <end position="228"/>
    </location>
</feature>
<feature type="transmembrane region" description="Helical" evidence="2">
    <location>
        <begin position="234"/>
        <end position="250"/>
    </location>
</feature>
<evidence type="ECO:0000313" key="3">
    <source>
        <dbReference type="EMBL" id="KAA5540283.1"/>
    </source>
</evidence>
<reference evidence="3 4" key="1">
    <citation type="submission" date="2019-08" db="EMBL/GenBank/DDBJ databases">
        <authorList>
            <person name="Dhanesh K."/>
            <person name="Kumar G."/>
            <person name="Sasikala C."/>
            <person name="Venkata Ramana C."/>
        </authorList>
    </citation>
    <scope>NUCLEOTIDE SEQUENCE [LARGE SCALE GENOMIC DNA]</scope>
    <source>
        <strain evidence="3 4">JC645</strain>
    </source>
</reference>
<keyword evidence="2" id="KW-1133">Transmembrane helix</keyword>
<evidence type="ECO:0008006" key="5">
    <source>
        <dbReference type="Google" id="ProtNLM"/>
    </source>
</evidence>
<keyword evidence="2" id="KW-0472">Membrane</keyword>
<gene>
    <name evidence="3" type="ORF">FYK55_21910</name>
</gene>
<evidence type="ECO:0000256" key="1">
    <source>
        <dbReference type="SAM" id="MobiDB-lite"/>
    </source>
</evidence>
<dbReference type="EMBL" id="VWOX01000014">
    <property type="protein sequence ID" value="KAA5540283.1"/>
    <property type="molecule type" value="Genomic_DNA"/>
</dbReference>
<proteinExistence type="predicted"/>
<evidence type="ECO:0000313" key="4">
    <source>
        <dbReference type="Proteomes" id="UP000324479"/>
    </source>
</evidence>
<feature type="transmembrane region" description="Helical" evidence="2">
    <location>
        <begin position="262"/>
        <end position="280"/>
    </location>
</feature>
<feature type="transmembrane region" description="Helical" evidence="2">
    <location>
        <begin position="15"/>
        <end position="35"/>
    </location>
</feature>
<accession>A0A5M6CYU6</accession>
<feature type="region of interest" description="Disordered" evidence="1">
    <location>
        <begin position="321"/>
        <end position="341"/>
    </location>
</feature>
<organism evidence="3 4">
    <name type="scientific">Roseiconus nitratireducens</name>
    <dbReference type="NCBI Taxonomy" id="2605748"/>
    <lineage>
        <taxon>Bacteria</taxon>
        <taxon>Pseudomonadati</taxon>
        <taxon>Planctomycetota</taxon>
        <taxon>Planctomycetia</taxon>
        <taxon>Pirellulales</taxon>
        <taxon>Pirellulaceae</taxon>
        <taxon>Roseiconus</taxon>
    </lineage>
</organism>
<comment type="caution">
    <text evidence="3">The sequence shown here is derived from an EMBL/GenBank/DDBJ whole genome shotgun (WGS) entry which is preliminary data.</text>
</comment>
<keyword evidence="2" id="KW-0812">Transmembrane</keyword>
<protein>
    <recommendedName>
        <fullName evidence="5">Transmembrane protein</fullName>
    </recommendedName>
</protein>
<keyword evidence="4" id="KW-1185">Reference proteome</keyword>
<feature type="compositionally biased region" description="Basic and acidic residues" evidence="1">
    <location>
        <begin position="327"/>
        <end position="341"/>
    </location>
</feature>
<feature type="transmembrane region" description="Helical" evidence="2">
    <location>
        <begin position="292"/>
        <end position="313"/>
    </location>
</feature>
<name>A0A5M6CYU6_9BACT</name>